<dbReference type="EMBL" id="JAWDGP010007745">
    <property type="protein sequence ID" value="KAK3706441.1"/>
    <property type="molecule type" value="Genomic_DNA"/>
</dbReference>
<dbReference type="PANTHER" id="PTHR24238:SF75">
    <property type="entry name" value="CHOLECYSTOKININ-LIKE RECEPTOR AT 17D1-RELATED"/>
    <property type="match status" value="1"/>
</dbReference>
<keyword evidence="6" id="KW-0675">Receptor</keyword>
<evidence type="ECO:0000313" key="10">
    <source>
        <dbReference type="EMBL" id="KAK3706441.1"/>
    </source>
</evidence>
<feature type="domain" description="G-protein coupled receptors family 1 profile" evidence="9">
    <location>
        <begin position="39"/>
        <end position="347"/>
    </location>
</feature>
<dbReference type="Proteomes" id="UP001283361">
    <property type="component" value="Unassembled WGS sequence"/>
</dbReference>
<keyword evidence="2 8" id="KW-0812">Transmembrane</keyword>
<name>A0AAE1CL93_9GAST</name>
<sequence>MNVSTSLEIVSAPLGEPLISDHITNYIMVMLSLMILTFSSLSVVLNILNVYIFINTKLDSVTVCFISLALSDLTSALLLSTDSLLSIIVAFGVPWSRNFPIYTYMLTLGHSFSVDLSSATTTYIAVQRGLCVTFPFITRHVFNKNRSLIICVAIFLVILAFSLPWFSSYKLKTLVDPVDNSTTLVKIEYFKWRASYEPFYFVFMKTALALIEYAIMVICTVAISIGMRSSMKLKQKSNFHSSQTQSVENLKVGKAELDTNGTRDLNSEDKDQFQTRNDSKQKLVVKQSLIVVLMHVILTTPRMSACLYYLLEPRFQLGGQFNNLFFIVFNAINVTDSINCFVNFFVYSKFNTKFQDFFQTKIYTRDIKP</sequence>
<accession>A0AAE1CL93</accession>
<keyword evidence="4" id="KW-0297">G-protein coupled receptor</keyword>
<evidence type="ECO:0000256" key="4">
    <source>
        <dbReference type="ARBA" id="ARBA00023040"/>
    </source>
</evidence>
<dbReference type="InterPro" id="IPR000276">
    <property type="entry name" value="GPCR_Rhodpsn"/>
</dbReference>
<dbReference type="Pfam" id="PF00001">
    <property type="entry name" value="7tm_1"/>
    <property type="match status" value="1"/>
</dbReference>
<proteinExistence type="predicted"/>
<dbReference type="AlphaFoldDB" id="A0AAE1CL93"/>
<protein>
    <recommendedName>
        <fullName evidence="9">G-protein coupled receptors family 1 profile domain-containing protein</fullName>
    </recommendedName>
</protein>
<evidence type="ECO:0000256" key="7">
    <source>
        <dbReference type="ARBA" id="ARBA00023224"/>
    </source>
</evidence>
<keyword evidence="3 8" id="KW-1133">Transmembrane helix</keyword>
<keyword evidence="5 8" id="KW-0472">Membrane</keyword>
<evidence type="ECO:0000313" key="11">
    <source>
        <dbReference type="Proteomes" id="UP001283361"/>
    </source>
</evidence>
<evidence type="ECO:0000256" key="1">
    <source>
        <dbReference type="ARBA" id="ARBA00004141"/>
    </source>
</evidence>
<evidence type="ECO:0000256" key="8">
    <source>
        <dbReference type="SAM" id="Phobius"/>
    </source>
</evidence>
<dbReference type="SUPFAM" id="SSF81321">
    <property type="entry name" value="Family A G protein-coupled receptor-like"/>
    <property type="match status" value="1"/>
</dbReference>
<gene>
    <name evidence="10" type="ORF">RRG08_048009</name>
</gene>
<keyword evidence="11" id="KW-1185">Reference proteome</keyword>
<evidence type="ECO:0000256" key="6">
    <source>
        <dbReference type="ARBA" id="ARBA00023170"/>
    </source>
</evidence>
<evidence type="ECO:0000256" key="5">
    <source>
        <dbReference type="ARBA" id="ARBA00023136"/>
    </source>
</evidence>
<dbReference type="PROSITE" id="PS50262">
    <property type="entry name" value="G_PROTEIN_RECEP_F1_2"/>
    <property type="match status" value="1"/>
</dbReference>
<evidence type="ECO:0000256" key="3">
    <source>
        <dbReference type="ARBA" id="ARBA00022989"/>
    </source>
</evidence>
<dbReference type="GO" id="GO:0008188">
    <property type="term" value="F:neuropeptide receptor activity"/>
    <property type="evidence" value="ECO:0007669"/>
    <property type="project" value="TreeGrafter"/>
</dbReference>
<feature type="transmembrane region" description="Helical" evidence="8">
    <location>
        <begin position="199"/>
        <end position="226"/>
    </location>
</feature>
<comment type="subcellular location">
    <subcellularLocation>
        <location evidence="1">Membrane</location>
        <topology evidence="1">Multi-pass membrane protein</topology>
    </subcellularLocation>
</comment>
<reference evidence="10" key="1">
    <citation type="journal article" date="2023" name="G3 (Bethesda)">
        <title>A reference genome for the long-term kleptoplast-retaining sea slug Elysia crispata morphotype clarki.</title>
        <authorList>
            <person name="Eastman K.E."/>
            <person name="Pendleton A.L."/>
            <person name="Shaikh M.A."/>
            <person name="Suttiyut T."/>
            <person name="Ogas R."/>
            <person name="Tomko P."/>
            <person name="Gavelis G."/>
            <person name="Widhalm J.R."/>
            <person name="Wisecaver J.H."/>
        </authorList>
    </citation>
    <scope>NUCLEOTIDE SEQUENCE</scope>
    <source>
        <strain evidence="10">ECLA1</strain>
    </source>
</reference>
<feature type="transmembrane region" description="Helical" evidence="8">
    <location>
        <begin position="75"/>
        <end position="95"/>
    </location>
</feature>
<comment type="caution">
    <text evidence="10">The sequence shown here is derived from an EMBL/GenBank/DDBJ whole genome shotgun (WGS) entry which is preliminary data.</text>
</comment>
<feature type="transmembrane region" description="Helical" evidence="8">
    <location>
        <begin position="147"/>
        <end position="166"/>
    </location>
</feature>
<keyword evidence="7" id="KW-0807">Transducer</keyword>
<dbReference type="InterPro" id="IPR017452">
    <property type="entry name" value="GPCR_Rhodpsn_7TM"/>
</dbReference>
<dbReference type="Gene3D" id="1.20.1070.10">
    <property type="entry name" value="Rhodopsin 7-helix transmembrane proteins"/>
    <property type="match status" value="1"/>
</dbReference>
<dbReference type="PANTHER" id="PTHR24238">
    <property type="entry name" value="G-PROTEIN COUPLED RECEPTOR"/>
    <property type="match status" value="1"/>
</dbReference>
<evidence type="ECO:0000259" key="9">
    <source>
        <dbReference type="PROSITE" id="PS50262"/>
    </source>
</evidence>
<feature type="transmembrane region" description="Helical" evidence="8">
    <location>
        <begin position="323"/>
        <end position="346"/>
    </location>
</feature>
<organism evidence="10 11">
    <name type="scientific">Elysia crispata</name>
    <name type="common">lettuce slug</name>
    <dbReference type="NCBI Taxonomy" id="231223"/>
    <lineage>
        <taxon>Eukaryota</taxon>
        <taxon>Metazoa</taxon>
        <taxon>Spiralia</taxon>
        <taxon>Lophotrochozoa</taxon>
        <taxon>Mollusca</taxon>
        <taxon>Gastropoda</taxon>
        <taxon>Heterobranchia</taxon>
        <taxon>Euthyneura</taxon>
        <taxon>Panpulmonata</taxon>
        <taxon>Sacoglossa</taxon>
        <taxon>Placobranchoidea</taxon>
        <taxon>Plakobranchidae</taxon>
        <taxon>Elysia</taxon>
    </lineage>
</organism>
<feature type="transmembrane region" description="Helical" evidence="8">
    <location>
        <begin position="26"/>
        <end position="54"/>
    </location>
</feature>
<evidence type="ECO:0000256" key="2">
    <source>
        <dbReference type="ARBA" id="ARBA00022692"/>
    </source>
</evidence>
<dbReference type="GO" id="GO:0005886">
    <property type="term" value="C:plasma membrane"/>
    <property type="evidence" value="ECO:0007669"/>
    <property type="project" value="TreeGrafter"/>
</dbReference>
<feature type="transmembrane region" description="Helical" evidence="8">
    <location>
        <begin position="289"/>
        <end position="311"/>
    </location>
</feature>